<reference evidence="1" key="1">
    <citation type="submission" date="2024-07" db="EMBL/GenBank/DDBJ databases">
        <authorList>
            <person name="fu j."/>
        </authorList>
    </citation>
    <scope>NUCLEOTIDE SEQUENCE</scope>
    <source>
        <strain evidence="1">P10A9</strain>
    </source>
</reference>
<organism evidence="1">
    <name type="scientific">Sinomonas puerhi</name>
    <dbReference type="NCBI Taxonomy" id="3238584"/>
    <lineage>
        <taxon>Bacteria</taxon>
        <taxon>Bacillati</taxon>
        <taxon>Actinomycetota</taxon>
        <taxon>Actinomycetes</taxon>
        <taxon>Micrococcales</taxon>
        <taxon>Micrococcaceae</taxon>
        <taxon>Sinomonas</taxon>
    </lineage>
</organism>
<evidence type="ECO:0000313" key="1">
    <source>
        <dbReference type="EMBL" id="XDP43731.1"/>
    </source>
</evidence>
<gene>
    <name evidence="1" type="ORF">AB5L97_10395</name>
</gene>
<dbReference type="InterPro" id="IPR013324">
    <property type="entry name" value="RNA_pol_sigma_r3/r4-like"/>
</dbReference>
<dbReference type="Gene3D" id="1.10.10.60">
    <property type="entry name" value="Homeodomain-like"/>
    <property type="match status" value="1"/>
</dbReference>
<accession>A0AB39KYU0</accession>
<sequence length="141" mass="15946">MEVLHSYSNKARHYLYHLDQIVEAAQALPKTPKPRKRAAKSSTKLIHRLSTHQVAVMTDRYKQGWSSQRIAETYSISKTSVVQLLREAGVTIRRQGLTAEQAREAARLYKDGQSLAWIGQRFVVSPGCVRNSLVAQGVKMR</sequence>
<proteinExistence type="predicted"/>
<protein>
    <submittedName>
        <fullName evidence="1">Uncharacterized protein</fullName>
    </submittedName>
</protein>
<name>A0AB39KYU0_9MICC</name>
<dbReference type="AlphaFoldDB" id="A0AB39KYU0"/>
<dbReference type="EMBL" id="CP163302">
    <property type="protein sequence ID" value="XDP43731.1"/>
    <property type="molecule type" value="Genomic_DNA"/>
</dbReference>
<dbReference type="RefSeq" id="WP_369044657.1">
    <property type="nucleotide sequence ID" value="NZ_CP163302.1"/>
</dbReference>
<dbReference type="SUPFAM" id="SSF88659">
    <property type="entry name" value="Sigma3 and sigma4 domains of RNA polymerase sigma factors"/>
    <property type="match status" value="1"/>
</dbReference>
<dbReference type="KEGG" id="spue:AB5L97_10395"/>